<evidence type="ECO:0000259" key="1">
    <source>
        <dbReference type="Pfam" id="PF06605"/>
    </source>
</evidence>
<sequence length="497" mass="56571">MYSYNQLRRVTFNQLGRIAYNSRSSPRRRAVFERLAGARPVVLTQERERLAVLDHANDIILEQEINGIDTVTFNIPFSDEKNQFIQNEHLIQIIDDYYIIRKITHSRGSQGVPITEVYAEALWYDLQFAEPMDISEWEGRAPAIVMADILRGTDWSVGRVELMNVRNVSVEPGVTNRLAALSQLPEVYGGELHFNSEAMTVDFLAPVGRQSGAAIVYEKNIHSIEAIYDTEDLITRIYPYGKENLSIEDINDGVPYLDIRDDPSYEFTDKLRVRILKDDRFTNPFHLREMAEEALKVLSQPRTSYHIKAADLSEMAGMSHEQFFLGDEVRVYDKELGIDIATRIMAWQYNVAEPWNTEIMLESKQPTLSDLLTGIQEGTGFLQSEDTVDSSDMLELSVFNHILNSRADDGFHYWTNSGWEIDAVNGYSGNASFKATGTTGRKVLSQTVYPAHRDHYAISFRSATKEFQTNDGGRVGLEIIVRYDDGTEDEPTFISLT</sequence>
<feature type="domain" description="Tail spike" evidence="1">
    <location>
        <begin position="123"/>
        <end position="375"/>
    </location>
</feature>
<organism evidence="3">
    <name type="scientific">Halalkalibacterium halodurans</name>
    <name type="common">Bacillus halodurans</name>
    <dbReference type="NCBI Taxonomy" id="86665"/>
    <lineage>
        <taxon>Bacteria</taxon>
        <taxon>Bacillati</taxon>
        <taxon>Bacillota</taxon>
        <taxon>Bacilli</taxon>
        <taxon>Bacillales</taxon>
        <taxon>Bacillaceae</taxon>
        <taxon>Halalkalibacterium (ex Joshi et al. 2022)</taxon>
    </lineage>
</organism>
<feature type="domain" description="Prophage endopeptidase tail N-terminal" evidence="2">
    <location>
        <begin position="40"/>
        <end position="121"/>
    </location>
</feature>
<name>A0A0M0KCA8_ALKHA</name>
<dbReference type="InterPro" id="IPR010572">
    <property type="entry name" value="Tail_dom"/>
</dbReference>
<evidence type="ECO:0008006" key="4">
    <source>
        <dbReference type="Google" id="ProtNLM"/>
    </source>
</evidence>
<dbReference type="NCBIfam" id="TIGR01665">
    <property type="entry name" value="put_anti_recept"/>
    <property type="match status" value="1"/>
</dbReference>
<protein>
    <recommendedName>
        <fullName evidence="4">Phage minor structural protein, N-terminal region</fullName>
    </recommendedName>
</protein>
<dbReference type="Pfam" id="PF18994">
    <property type="entry name" value="Prophage_tailD1"/>
    <property type="match status" value="1"/>
</dbReference>
<dbReference type="AlphaFoldDB" id="A0A0M0KCA8"/>
<dbReference type="InterPro" id="IPR044051">
    <property type="entry name" value="Prophage_tail_N"/>
</dbReference>
<evidence type="ECO:0000259" key="2">
    <source>
        <dbReference type="Pfam" id="PF18994"/>
    </source>
</evidence>
<evidence type="ECO:0000313" key="3">
    <source>
        <dbReference type="EMBL" id="KOO36476.1"/>
    </source>
</evidence>
<dbReference type="InterPro" id="IPR007119">
    <property type="entry name" value="Phage_tail_spike_N"/>
</dbReference>
<dbReference type="EMBL" id="LILD01000010">
    <property type="protein sequence ID" value="KOO36476.1"/>
    <property type="molecule type" value="Genomic_DNA"/>
</dbReference>
<comment type="caution">
    <text evidence="3">The sequence shown here is derived from an EMBL/GenBank/DDBJ whole genome shotgun (WGS) entry which is preliminary data.</text>
</comment>
<accession>A0A0M0KCA8</accession>
<dbReference type="Pfam" id="PF06605">
    <property type="entry name" value="Prophage_tail"/>
    <property type="match status" value="1"/>
</dbReference>
<dbReference type="PATRIC" id="fig|136160.3.peg.3538"/>
<dbReference type="GeneID" id="87595528"/>
<proteinExistence type="predicted"/>
<gene>
    <name evidence="3" type="ORF">AMD02_17900</name>
</gene>
<accession>A0A4Y7WVH9</accession>
<reference evidence="3" key="1">
    <citation type="submission" date="2015-08" db="EMBL/GenBank/DDBJ databases">
        <title>Complete DNA Sequence of Pseudomonas syringae pv. actinidiae, the Causal Agent of Kiwifruit Canker Disease.</title>
        <authorList>
            <person name="Rikkerink E.H.A."/>
            <person name="Fineran P.C."/>
        </authorList>
    </citation>
    <scope>NUCLEOTIDE SEQUENCE</scope>
    <source>
        <strain evidence="3">DSM 13666</strain>
    </source>
</reference>
<dbReference type="RefSeq" id="WP_010896198.1">
    <property type="nucleotide sequence ID" value="NZ_CP040441.1"/>
</dbReference>